<organism evidence="4 5">
    <name type="scientific">Candidatus Nomurabacteria bacterium CG1_02_31_12</name>
    <dbReference type="NCBI Taxonomy" id="1805280"/>
    <lineage>
        <taxon>Bacteria</taxon>
        <taxon>Candidatus Nomuraibacteriota</taxon>
    </lineage>
</organism>
<protein>
    <recommendedName>
        <fullName evidence="6">Glycosidase</fullName>
    </recommendedName>
</protein>
<dbReference type="Proteomes" id="UP000185769">
    <property type="component" value="Unassembled WGS sequence"/>
</dbReference>
<dbReference type="PIRSF" id="PIRSF016202">
    <property type="entry name" value="PH1107"/>
    <property type="match status" value="1"/>
</dbReference>
<dbReference type="Pfam" id="PF04041">
    <property type="entry name" value="Glyco_hydro_130"/>
    <property type="match status" value="1"/>
</dbReference>
<evidence type="ECO:0000313" key="4">
    <source>
        <dbReference type="EMBL" id="OIO29994.1"/>
    </source>
</evidence>
<name>A0A1J4UYL1_9BACT</name>
<evidence type="ECO:0000313" key="5">
    <source>
        <dbReference type="Proteomes" id="UP000185769"/>
    </source>
</evidence>
<evidence type="ECO:0008006" key="6">
    <source>
        <dbReference type="Google" id="ProtNLM"/>
    </source>
</evidence>
<dbReference type="InterPro" id="IPR023296">
    <property type="entry name" value="Glyco_hydro_beta-prop_sf"/>
</dbReference>
<reference evidence="4 5" key="1">
    <citation type="journal article" date="2016" name="Environ. Microbiol.">
        <title>Genomic resolution of a cold subsurface aquifer community provides metabolic insights for novel microbes adapted to high CO concentrations.</title>
        <authorList>
            <person name="Probst A.J."/>
            <person name="Castelle C.J."/>
            <person name="Singh A."/>
            <person name="Brown C.T."/>
            <person name="Anantharaman K."/>
            <person name="Sharon I."/>
            <person name="Hug L.A."/>
            <person name="Burstein D."/>
            <person name="Emerson J.B."/>
            <person name="Thomas B.C."/>
            <person name="Banfield J.F."/>
        </authorList>
    </citation>
    <scope>NUCLEOTIDE SEQUENCE [LARGE SCALE GENOMIC DNA]</scope>
    <source>
        <strain evidence="4">CG1_02_31_12</strain>
    </source>
</reference>
<sequence>MYNKFKDKYHFKRYIKNPIILPISKNKWESQGTFNPAAILLGGKMHIIYRAMSEDNTSSFGYAQSKNGFNITKRLANPIYIPREEFENKKVNNGNSGCEDPRLTQIGKNIYMCYTAFNGIGPPRVAITSISEKDFISYKWNWEKPFLITPQGLDDKDACIFPKKFLLGYFILHRIGNEICGDYVSTLDFKHEVVKRCIRIIGPRTNTWDSAKVGISAPPIKTKYGWLLLYHGVSKSHSTYRIGCVLLDLKDPAIVLARSSEPIFEPVEDYEKNGVVNNVVFPCGMIVKDKLLFIYYGGGDRVVGVATIELDVILRTLVHSLKY</sequence>
<dbReference type="CDD" id="cd18614">
    <property type="entry name" value="GH130"/>
    <property type="match status" value="1"/>
</dbReference>
<dbReference type="PANTHER" id="PTHR34106:SF5">
    <property type="entry name" value="GLYCOSIDASE"/>
    <property type="match status" value="1"/>
</dbReference>
<gene>
    <name evidence="4" type="ORF">AUJ22_00390</name>
</gene>
<dbReference type="InterPro" id="IPR007184">
    <property type="entry name" value="Mannoside_phosphorylase"/>
</dbReference>
<keyword evidence="1" id="KW-0328">Glycosyltransferase</keyword>
<comment type="similarity">
    <text evidence="3">Belongs to the glycosyl hydrolase 130 family.</text>
</comment>
<dbReference type="STRING" id="1805280.AUJ22_00390"/>
<dbReference type="EMBL" id="MNVM01000006">
    <property type="protein sequence ID" value="OIO29994.1"/>
    <property type="molecule type" value="Genomic_DNA"/>
</dbReference>
<dbReference type="Gene3D" id="2.115.10.20">
    <property type="entry name" value="Glycosyl hydrolase domain, family 43"/>
    <property type="match status" value="1"/>
</dbReference>
<evidence type="ECO:0000256" key="3">
    <source>
        <dbReference type="ARBA" id="ARBA00024356"/>
    </source>
</evidence>
<accession>A0A1J4UYL1</accession>
<comment type="caution">
    <text evidence="4">The sequence shown here is derived from an EMBL/GenBank/DDBJ whole genome shotgun (WGS) entry which is preliminary data.</text>
</comment>
<evidence type="ECO:0000256" key="2">
    <source>
        <dbReference type="ARBA" id="ARBA00022679"/>
    </source>
</evidence>
<dbReference type="PANTHER" id="PTHR34106">
    <property type="entry name" value="GLYCOSIDASE"/>
    <property type="match status" value="1"/>
</dbReference>
<dbReference type="GO" id="GO:0016757">
    <property type="term" value="F:glycosyltransferase activity"/>
    <property type="evidence" value="ECO:0007669"/>
    <property type="project" value="UniProtKB-KW"/>
</dbReference>
<evidence type="ECO:0000256" key="1">
    <source>
        <dbReference type="ARBA" id="ARBA00022676"/>
    </source>
</evidence>
<dbReference type="SUPFAM" id="SSF75005">
    <property type="entry name" value="Arabinanase/levansucrase/invertase"/>
    <property type="match status" value="1"/>
</dbReference>
<proteinExistence type="inferred from homology"/>
<dbReference type="AlphaFoldDB" id="A0A1J4UYL1"/>
<keyword evidence="2" id="KW-0808">Transferase</keyword>